<dbReference type="EMBL" id="CP036266">
    <property type="protein sequence ID" value="QDT21994.1"/>
    <property type="molecule type" value="Genomic_DNA"/>
</dbReference>
<protein>
    <recommendedName>
        <fullName evidence="3">DUF2933 domain-containing protein</fullName>
    </recommendedName>
</protein>
<name>A0A517PRJ5_9PLAN</name>
<evidence type="ECO:0008006" key="3">
    <source>
        <dbReference type="Google" id="ProtNLM"/>
    </source>
</evidence>
<dbReference type="RefSeq" id="WP_145187143.1">
    <property type="nucleotide sequence ID" value="NZ_CP036266.1"/>
</dbReference>
<evidence type="ECO:0000313" key="2">
    <source>
        <dbReference type="Proteomes" id="UP000320421"/>
    </source>
</evidence>
<reference evidence="1 2" key="1">
    <citation type="submission" date="2019-02" db="EMBL/GenBank/DDBJ databases">
        <title>Deep-cultivation of Planctomycetes and their phenomic and genomic characterization uncovers novel biology.</title>
        <authorList>
            <person name="Wiegand S."/>
            <person name="Jogler M."/>
            <person name="Boedeker C."/>
            <person name="Pinto D."/>
            <person name="Vollmers J."/>
            <person name="Rivas-Marin E."/>
            <person name="Kohn T."/>
            <person name="Peeters S.H."/>
            <person name="Heuer A."/>
            <person name="Rast P."/>
            <person name="Oberbeckmann S."/>
            <person name="Bunk B."/>
            <person name="Jeske O."/>
            <person name="Meyerdierks A."/>
            <person name="Storesund J.E."/>
            <person name="Kallscheuer N."/>
            <person name="Luecker S."/>
            <person name="Lage O.M."/>
            <person name="Pohl T."/>
            <person name="Merkel B.J."/>
            <person name="Hornburger P."/>
            <person name="Mueller R.-W."/>
            <person name="Bruemmer F."/>
            <person name="Labrenz M."/>
            <person name="Spormann A.M."/>
            <person name="Op den Camp H."/>
            <person name="Overmann J."/>
            <person name="Amann R."/>
            <person name="Jetten M.S.M."/>
            <person name="Mascher T."/>
            <person name="Medema M.H."/>
            <person name="Devos D.P."/>
            <person name="Kaster A.-K."/>
            <person name="Ovreas L."/>
            <person name="Rohde M."/>
            <person name="Galperin M.Y."/>
            <person name="Jogler C."/>
        </authorList>
    </citation>
    <scope>NUCLEOTIDE SEQUENCE [LARGE SCALE GENOMIC DNA]</scope>
    <source>
        <strain evidence="1 2">HG66A1</strain>
    </source>
</reference>
<sequence>MKHFVHMLIGCVLPFLLILILTLFGVGEGVTMFVFVVLMFSCHLFMMRGHRHGEDGHLKQQD</sequence>
<accession>A0A517PRJ5</accession>
<evidence type="ECO:0000313" key="1">
    <source>
        <dbReference type="EMBL" id="QDT21994.1"/>
    </source>
</evidence>
<dbReference type="AlphaFoldDB" id="A0A517PRJ5"/>
<dbReference type="Proteomes" id="UP000320421">
    <property type="component" value="Chromosome"/>
</dbReference>
<dbReference type="OrthoDB" id="1449788at2"/>
<keyword evidence="2" id="KW-1185">Reference proteome</keyword>
<proteinExistence type="predicted"/>
<organism evidence="1 2">
    <name type="scientific">Gimesia chilikensis</name>
    <dbReference type="NCBI Taxonomy" id="2605989"/>
    <lineage>
        <taxon>Bacteria</taxon>
        <taxon>Pseudomonadati</taxon>
        <taxon>Planctomycetota</taxon>
        <taxon>Planctomycetia</taxon>
        <taxon>Planctomycetales</taxon>
        <taxon>Planctomycetaceae</taxon>
        <taxon>Gimesia</taxon>
    </lineage>
</organism>
<gene>
    <name evidence="1" type="ORF">HG66A1_38000</name>
</gene>